<feature type="compositionally biased region" description="Polar residues" evidence="6">
    <location>
        <begin position="241"/>
        <end position="250"/>
    </location>
</feature>
<feature type="region of interest" description="Disordered" evidence="6">
    <location>
        <begin position="320"/>
        <end position="377"/>
    </location>
</feature>
<name>A0AAD7UMT6_9STRA</name>
<gene>
    <name evidence="8" type="ORF">CTAYLR_006500</name>
</gene>
<dbReference type="PROSITE" id="PS50064">
    <property type="entry name" value="ZF_PARP_2"/>
    <property type="match status" value="1"/>
</dbReference>
<keyword evidence="2" id="KW-0479">Metal-binding</keyword>
<comment type="caution">
    <text evidence="8">The sequence shown here is derived from an EMBL/GenBank/DDBJ whole genome shotgun (WGS) entry which is preliminary data.</text>
</comment>
<dbReference type="GO" id="GO:0003677">
    <property type="term" value="F:DNA binding"/>
    <property type="evidence" value="ECO:0007669"/>
    <property type="project" value="InterPro"/>
</dbReference>
<accession>A0AAD7UMT6</accession>
<keyword evidence="4" id="KW-0862">Zinc</keyword>
<sequence>MDVPMDIDPPRAAALRDRFVSNREHSKPLPAALPTAPDGPEAAAHLGSGDDDDDPRAALSRHELTPAAKNPPSDEQLLARLTLGRVVVTNQLTVAQQLGFQTSAKDHGHLGGLLAGKVGSNKFVVSTPPWNTGDGGAQAQYAIDSRAKCRHVKCNNYILAHDLRIGKIPPSIKSVEFWRLLDAACRNGHSSRTHWYHVACIFQSFKLVCKGTKTITEVKDIEGFDALRVLDQAQIRYLIDTTTKKPQSTSRRWHEPPPPVSSGVIHPADLKAPPNSHNKKRKASVLNNAADKPPPGNGIGKLEIESVMGLALLGGKKNAKVWRERERGGGGGEQRQRPPPPLPQKQQTSLEPPASALVKPEETPAVPSIPFEARTVS</sequence>
<evidence type="ECO:0000256" key="4">
    <source>
        <dbReference type="ARBA" id="ARBA00022833"/>
    </source>
</evidence>
<proteinExistence type="predicted"/>
<dbReference type="GO" id="GO:0008270">
    <property type="term" value="F:zinc ion binding"/>
    <property type="evidence" value="ECO:0007669"/>
    <property type="project" value="UniProtKB-KW"/>
</dbReference>
<dbReference type="GO" id="GO:0005634">
    <property type="term" value="C:nucleus"/>
    <property type="evidence" value="ECO:0007669"/>
    <property type="project" value="UniProtKB-SubCell"/>
</dbReference>
<dbReference type="Gene3D" id="3.30.1740.10">
    <property type="entry name" value="Zinc finger, PARP-type"/>
    <property type="match status" value="1"/>
</dbReference>
<evidence type="ECO:0000313" key="8">
    <source>
        <dbReference type="EMBL" id="KAJ8611384.1"/>
    </source>
</evidence>
<feature type="region of interest" description="Disordered" evidence="6">
    <location>
        <begin position="18"/>
        <end position="57"/>
    </location>
</feature>
<evidence type="ECO:0000256" key="5">
    <source>
        <dbReference type="ARBA" id="ARBA00023242"/>
    </source>
</evidence>
<dbReference type="InterPro" id="IPR001510">
    <property type="entry name" value="Znf_PARP"/>
</dbReference>
<feature type="region of interest" description="Disordered" evidence="6">
    <location>
        <begin position="241"/>
        <end position="300"/>
    </location>
</feature>
<dbReference type="SMART" id="SM01336">
    <property type="entry name" value="zf-PARP"/>
    <property type="match status" value="1"/>
</dbReference>
<evidence type="ECO:0000256" key="2">
    <source>
        <dbReference type="ARBA" id="ARBA00022723"/>
    </source>
</evidence>
<dbReference type="Proteomes" id="UP001230188">
    <property type="component" value="Unassembled WGS sequence"/>
</dbReference>
<keyword evidence="5" id="KW-0539">Nucleus</keyword>
<organism evidence="8 9">
    <name type="scientific">Chrysophaeum taylorii</name>
    <dbReference type="NCBI Taxonomy" id="2483200"/>
    <lineage>
        <taxon>Eukaryota</taxon>
        <taxon>Sar</taxon>
        <taxon>Stramenopiles</taxon>
        <taxon>Ochrophyta</taxon>
        <taxon>Pelagophyceae</taxon>
        <taxon>Pelagomonadales</taxon>
        <taxon>Pelagomonadaceae</taxon>
        <taxon>Chrysophaeum</taxon>
    </lineage>
</organism>
<evidence type="ECO:0000256" key="1">
    <source>
        <dbReference type="ARBA" id="ARBA00004123"/>
    </source>
</evidence>
<feature type="compositionally biased region" description="Basic and acidic residues" evidence="6">
    <location>
        <begin position="18"/>
        <end position="27"/>
    </location>
</feature>
<reference evidence="8" key="1">
    <citation type="submission" date="2023-01" db="EMBL/GenBank/DDBJ databases">
        <title>Metagenome sequencing of chrysophaentin producing Chrysophaeum taylorii.</title>
        <authorList>
            <person name="Davison J."/>
            <person name="Bewley C."/>
        </authorList>
    </citation>
    <scope>NUCLEOTIDE SEQUENCE</scope>
    <source>
        <strain evidence="8">NIES-1699</strain>
    </source>
</reference>
<dbReference type="InterPro" id="IPR036957">
    <property type="entry name" value="Znf_PARP_sf"/>
</dbReference>
<evidence type="ECO:0000256" key="3">
    <source>
        <dbReference type="ARBA" id="ARBA00022771"/>
    </source>
</evidence>
<comment type="subcellular location">
    <subcellularLocation>
        <location evidence="1">Nucleus</location>
    </subcellularLocation>
</comment>
<keyword evidence="3" id="KW-0863">Zinc-finger</keyword>
<feature type="domain" description="PARP-type" evidence="7">
    <location>
        <begin position="137"/>
        <end position="243"/>
    </location>
</feature>
<evidence type="ECO:0000313" key="9">
    <source>
        <dbReference type="Proteomes" id="UP001230188"/>
    </source>
</evidence>
<dbReference type="EMBL" id="JAQMWT010000076">
    <property type="protein sequence ID" value="KAJ8611384.1"/>
    <property type="molecule type" value="Genomic_DNA"/>
</dbReference>
<dbReference type="AlphaFoldDB" id="A0AAD7UMT6"/>
<dbReference type="SUPFAM" id="SSF57716">
    <property type="entry name" value="Glucocorticoid receptor-like (DNA-binding domain)"/>
    <property type="match status" value="1"/>
</dbReference>
<dbReference type="Pfam" id="PF00645">
    <property type="entry name" value="zf-PARP"/>
    <property type="match status" value="1"/>
</dbReference>
<evidence type="ECO:0000259" key="7">
    <source>
        <dbReference type="PROSITE" id="PS50064"/>
    </source>
</evidence>
<protein>
    <recommendedName>
        <fullName evidence="7">PARP-type domain-containing protein</fullName>
    </recommendedName>
</protein>
<keyword evidence="9" id="KW-1185">Reference proteome</keyword>
<evidence type="ECO:0000256" key="6">
    <source>
        <dbReference type="SAM" id="MobiDB-lite"/>
    </source>
</evidence>